<sequence>MRKIFQFDGLDGETLSVGECKQDDRIALCISNGERETHMLLSRDEWEELMDLRYKFTVPSNEAALTAVQ</sequence>
<dbReference type="AlphaFoldDB" id="D5C5E6"/>
<evidence type="ECO:0000313" key="2">
    <source>
        <dbReference type="Proteomes" id="UP000001844"/>
    </source>
</evidence>
<keyword evidence="1" id="KW-0614">Plasmid</keyword>
<dbReference type="KEGG" id="nhl:Nhal_3991"/>
<organism evidence="1 2">
    <name type="scientific">Nitrosococcus halophilus (strain Nc4)</name>
    <dbReference type="NCBI Taxonomy" id="472759"/>
    <lineage>
        <taxon>Bacteria</taxon>
        <taxon>Pseudomonadati</taxon>
        <taxon>Pseudomonadota</taxon>
        <taxon>Gammaproteobacteria</taxon>
        <taxon>Chromatiales</taxon>
        <taxon>Chromatiaceae</taxon>
        <taxon>Nitrosococcus</taxon>
    </lineage>
</organism>
<protein>
    <recommendedName>
        <fullName evidence="3">DUF397 domain-containing protein</fullName>
    </recommendedName>
</protein>
<geneLocation type="plasmid" evidence="1 2">
    <name>pNHAL01</name>
</geneLocation>
<keyword evidence="2" id="KW-1185">Reference proteome</keyword>
<accession>D5C5E6</accession>
<dbReference type="EMBL" id="CP001799">
    <property type="protein sequence ID" value="ADE17000.1"/>
    <property type="molecule type" value="Genomic_DNA"/>
</dbReference>
<proteinExistence type="predicted"/>
<evidence type="ECO:0000313" key="1">
    <source>
        <dbReference type="EMBL" id="ADE17000.1"/>
    </source>
</evidence>
<dbReference type="OrthoDB" id="5772605at2"/>
<dbReference type="RefSeq" id="WP_013028102.1">
    <property type="nucleotide sequence ID" value="NC_013958.1"/>
</dbReference>
<gene>
    <name evidence="1" type="ORF">Nhal_3991</name>
</gene>
<dbReference type="Proteomes" id="UP000001844">
    <property type="component" value="Plasmid pNHAL01"/>
</dbReference>
<name>D5C5E6_NITHN</name>
<evidence type="ECO:0008006" key="3">
    <source>
        <dbReference type="Google" id="ProtNLM"/>
    </source>
</evidence>
<dbReference type="HOGENOM" id="CLU_2771691_0_0_6"/>
<reference evidence="1 2" key="1">
    <citation type="submission" date="2009-10" db="EMBL/GenBank/DDBJ databases">
        <title>Complete genome sequence of Nitrosococcus halophilus Nc4, a salt-adapted, aerobic obligate ammonia-oxidizing sulfur purple bacterium.</title>
        <authorList>
            <consortium name="US DOE Joint Genome Institute"/>
            <person name="Campbell M.A."/>
            <person name="Malfatti S.A."/>
            <person name="Chain P.S.G."/>
            <person name="Heidelberg J.F."/>
            <person name="Ward N.L."/>
            <person name="Ward B.B."/>
            <person name="Klotz M.G."/>
        </authorList>
    </citation>
    <scope>NUCLEOTIDE SEQUENCE [LARGE SCALE GENOMIC DNA]</scope>
    <source>
        <strain evidence="2">Nc4</strain>
        <plasmid evidence="2">Plasmid pNHAL01</plasmid>
    </source>
</reference>